<feature type="transmembrane region" description="Helical" evidence="5">
    <location>
        <begin position="412"/>
        <end position="436"/>
    </location>
</feature>
<gene>
    <name evidence="7" type="ORF">HKD39_00625</name>
</gene>
<dbReference type="Proteomes" id="UP000562984">
    <property type="component" value="Unassembled WGS sequence"/>
</dbReference>
<feature type="transmembrane region" description="Helical" evidence="5">
    <location>
        <begin position="189"/>
        <end position="211"/>
    </location>
</feature>
<feature type="domain" description="Major facilitator superfamily (MFS) profile" evidence="6">
    <location>
        <begin position="1"/>
        <end position="440"/>
    </location>
</feature>
<dbReference type="PROSITE" id="PS50850">
    <property type="entry name" value="MFS"/>
    <property type="match status" value="1"/>
</dbReference>
<comment type="caution">
    <text evidence="7">The sequence shown here is derived from an EMBL/GenBank/DDBJ whole genome shotgun (WGS) entry which is preliminary data.</text>
</comment>
<dbReference type="GO" id="GO:0005886">
    <property type="term" value="C:plasma membrane"/>
    <property type="evidence" value="ECO:0007669"/>
    <property type="project" value="UniProtKB-SubCell"/>
</dbReference>
<keyword evidence="8" id="KW-1185">Reference proteome</keyword>
<evidence type="ECO:0000256" key="5">
    <source>
        <dbReference type="SAM" id="Phobius"/>
    </source>
</evidence>
<keyword evidence="2 5" id="KW-0812">Transmembrane</keyword>
<evidence type="ECO:0000259" key="6">
    <source>
        <dbReference type="PROSITE" id="PS50850"/>
    </source>
</evidence>
<evidence type="ECO:0000256" key="4">
    <source>
        <dbReference type="ARBA" id="ARBA00023136"/>
    </source>
</evidence>
<evidence type="ECO:0000313" key="7">
    <source>
        <dbReference type="EMBL" id="NNG34246.1"/>
    </source>
</evidence>
<evidence type="ECO:0000256" key="2">
    <source>
        <dbReference type="ARBA" id="ARBA00022692"/>
    </source>
</evidence>
<dbReference type="SUPFAM" id="SSF103473">
    <property type="entry name" value="MFS general substrate transporter"/>
    <property type="match status" value="1"/>
</dbReference>
<dbReference type="CDD" id="cd17321">
    <property type="entry name" value="MFS_MMR_MDR_like"/>
    <property type="match status" value="1"/>
</dbReference>
<feature type="transmembrane region" description="Helical" evidence="5">
    <location>
        <begin position="296"/>
        <end position="315"/>
    </location>
</feature>
<feature type="transmembrane region" description="Helical" evidence="5">
    <location>
        <begin position="41"/>
        <end position="61"/>
    </location>
</feature>
<keyword evidence="3 5" id="KW-1133">Transmembrane helix</keyword>
<dbReference type="PANTHER" id="PTHR42718">
    <property type="entry name" value="MAJOR FACILITATOR SUPERFAMILY MULTIDRUG TRANSPORTER MFSC"/>
    <property type="match status" value="1"/>
</dbReference>
<feature type="transmembrane region" description="Helical" evidence="5">
    <location>
        <begin position="232"/>
        <end position="255"/>
    </location>
</feature>
<feature type="transmembrane region" description="Helical" evidence="5">
    <location>
        <begin position="131"/>
        <end position="150"/>
    </location>
</feature>
<evidence type="ECO:0000313" key="8">
    <source>
        <dbReference type="Proteomes" id="UP000562984"/>
    </source>
</evidence>
<feature type="transmembrane region" description="Helical" evidence="5">
    <location>
        <begin position="100"/>
        <end position="125"/>
    </location>
</feature>
<sequence length="460" mass="46740">MAAELRAPASASNWVINAFMLAIAAVMAVAGALADRFGRRRVLAVGLLVFVAGNALIATAPAIAVVIAGRAVCGIGAAAITTAGSALLSNTYSGRQRSTVFAVFGTTIGLGLAFGPMLSGLAIAAVGGWRWLYVLYALVAVPPLVLLRRVLPRESPAAAGRFDMVGALVLTTALTAFMIGVSLGPDLGWLHWFPLTMLALAVAAVLVFTRVERTAAHPLVELNLLRVRQFRAVCLTVTLGAFGFVSLVFTLGVFLSVAHHAGALATGAMLLALTGPTLLVPLLIGRLAHRIPLRRLLTLSMLVVAVGCGWLALIGPGRPLGRTAAPMAVIGAGFGLSLTVLDGAALATVPADRAGMAAGVFNTVRLGTESVAVVVTAIVGTVTTARVGRSAAADLLAGRPAAGAAGVAGYAAGWQLALGVVALLCLGGAGCIWQLLRPALPAAEPRPVVAAPERPVDQLN</sequence>
<feature type="transmembrane region" description="Helical" evidence="5">
    <location>
        <begin position="327"/>
        <end position="349"/>
    </location>
</feature>
<dbReference type="Pfam" id="PF07690">
    <property type="entry name" value="MFS_1"/>
    <property type="match status" value="1"/>
</dbReference>
<proteinExistence type="predicted"/>
<dbReference type="PANTHER" id="PTHR42718:SF49">
    <property type="entry name" value="EXPORT PROTEIN"/>
    <property type="match status" value="1"/>
</dbReference>
<name>A0A849A3J1_9ACTN</name>
<accession>A0A849A3J1</accession>
<feature type="transmembrane region" description="Helical" evidence="5">
    <location>
        <begin position="14"/>
        <end position="34"/>
    </location>
</feature>
<feature type="transmembrane region" description="Helical" evidence="5">
    <location>
        <begin position="261"/>
        <end position="284"/>
    </location>
</feature>
<dbReference type="Gene3D" id="1.20.1720.10">
    <property type="entry name" value="Multidrug resistance protein D"/>
    <property type="match status" value="1"/>
</dbReference>
<dbReference type="InterPro" id="IPR011701">
    <property type="entry name" value="MFS"/>
</dbReference>
<dbReference type="GO" id="GO:0022857">
    <property type="term" value="F:transmembrane transporter activity"/>
    <property type="evidence" value="ECO:0007669"/>
    <property type="project" value="InterPro"/>
</dbReference>
<dbReference type="Gene3D" id="1.20.1250.20">
    <property type="entry name" value="MFS general substrate transporter like domains"/>
    <property type="match status" value="1"/>
</dbReference>
<evidence type="ECO:0000256" key="3">
    <source>
        <dbReference type="ARBA" id="ARBA00022989"/>
    </source>
</evidence>
<protein>
    <submittedName>
        <fullName evidence="7">MFS transporter</fullName>
    </submittedName>
</protein>
<dbReference type="InterPro" id="IPR036259">
    <property type="entry name" value="MFS_trans_sf"/>
</dbReference>
<dbReference type="InterPro" id="IPR005829">
    <property type="entry name" value="Sugar_transporter_CS"/>
</dbReference>
<dbReference type="EMBL" id="JABEND010000001">
    <property type="protein sequence ID" value="NNG34246.1"/>
    <property type="molecule type" value="Genomic_DNA"/>
</dbReference>
<feature type="transmembrane region" description="Helical" evidence="5">
    <location>
        <begin position="370"/>
        <end position="392"/>
    </location>
</feature>
<dbReference type="AlphaFoldDB" id="A0A849A3J1"/>
<feature type="transmembrane region" description="Helical" evidence="5">
    <location>
        <begin position="67"/>
        <end position="88"/>
    </location>
</feature>
<evidence type="ECO:0000256" key="1">
    <source>
        <dbReference type="ARBA" id="ARBA00004651"/>
    </source>
</evidence>
<dbReference type="PROSITE" id="PS00216">
    <property type="entry name" value="SUGAR_TRANSPORT_1"/>
    <property type="match status" value="1"/>
</dbReference>
<dbReference type="InterPro" id="IPR020846">
    <property type="entry name" value="MFS_dom"/>
</dbReference>
<feature type="transmembrane region" description="Helical" evidence="5">
    <location>
        <begin position="162"/>
        <end position="183"/>
    </location>
</feature>
<organism evidence="7 8">
    <name type="scientific">Nakamurella aerolata</name>
    <dbReference type="NCBI Taxonomy" id="1656892"/>
    <lineage>
        <taxon>Bacteria</taxon>
        <taxon>Bacillati</taxon>
        <taxon>Actinomycetota</taxon>
        <taxon>Actinomycetes</taxon>
        <taxon>Nakamurellales</taxon>
        <taxon>Nakamurellaceae</taxon>
        <taxon>Nakamurella</taxon>
    </lineage>
</organism>
<comment type="subcellular location">
    <subcellularLocation>
        <location evidence="1">Cell membrane</location>
        <topology evidence="1">Multi-pass membrane protein</topology>
    </subcellularLocation>
</comment>
<keyword evidence="4 5" id="KW-0472">Membrane</keyword>
<reference evidence="7 8" key="1">
    <citation type="submission" date="2020-05" db="EMBL/GenBank/DDBJ databases">
        <title>Nakamurella sp. DB0629 isolated from air conditioner.</title>
        <authorList>
            <person name="Kim D.H."/>
            <person name="Kim D.-U."/>
        </authorList>
    </citation>
    <scope>NUCLEOTIDE SEQUENCE [LARGE SCALE GENOMIC DNA]</scope>
    <source>
        <strain evidence="7 8">DB0629</strain>
    </source>
</reference>